<protein>
    <recommendedName>
        <fullName evidence="1">Exonuclease domain-containing protein</fullName>
    </recommendedName>
</protein>
<accession>A0A6J8ERG1</accession>
<dbReference type="OrthoDB" id="6140795at2759"/>
<dbReference type="Gene3D" id="3.30.420.10">
    <property type="entry name" value="Ribonuclease H-like superfamily/Ribonuclease H"/>
    <property type="match status" value="1"/>
</dbReference>
<evidence type="ECO:0000313" key="3">
    <source>
        <dbReference type="Proteomes" id="UP000507470"/>
    </source>
</evidence>
<evidence type="ECO:0000313" key="2">
    <source>
        <dbReference type="EMBL" id="CAC5422396.1"/>
    </source>
</evidence>
<dbReference type="InterPro" id="IPR012337">
    <property type="entry name" value="RNaseH-like_sf"/>
</dbReference>
<dbReference type="SUPFAM" id="SSF53098">
    <property type="entry name" value="Ribonuclease H-like"/>
    <property type="match status" value="1"/>
</dbReference>
<sequence length="243" mass="27333">MIDQNQGSEDGIKNGLRAITEHMFGNHTFCNWCGGLTKGDAYKHLNLPYGKDLTSKELKADLKKIFQNKLLTKANQLSKLSSSQANESFNNTVAFKAPKRLHYSGSASLRYRVCSAVLQKNEGYEYMSKKLKTFTCINFLLYIVAISLDNDVEEEIPEPLNIRIEGDIRLSPLIVFDLETTSLSRTSDIVQIAACSEVKKFNTYVFPNKPMSPEESAITGITMKETKCFTTKKELCTKASFKL</sequence>
<keyword evidence="3" id="KW-1185">Reference proteome</keyword>
<proteinExistence type="predicted"/>
<feature type="domain" description="Exonuclease" evidence="1">
    <location>
        <begin position="174"/>
        <end position="235"/>
    </location>
</feature>
<dbReference type="InterPro" id="IPR036397">
    <property type="entry name" value="RNaseH_sf"/>
</dbReference>
<dbReference type="EMBL" id="CACVKT020009593">
    <property type="protein sequence ID" value="CAC5422396.1"/>
    <property type="molecule type" value="Genomic_DNA"/>
</dbReference>
<gene>
    <name evidence="2" type="ORF">MCOR_54450</name>
</gene>
<reference evidence="2 3" key="1">
    <citation type="submission" date="2020-06" db="EMBL/GenBank/DDBJ databases">
        <authorList>
            <person name="Li R."/>
            <person name="Bekaert M."/>
        </authorList>
    </citation>
    <scope>NUCLEOTIDE SEQUENCE [LARGE SCALE GENOMIC DNA]</scope>
    <source>
        <strain evidence="3">wild</strain>
    </source>
</reference>
<organism evidence="2 3">
    <name type="scientific">Mytilus coruscus</name>
    <name type="common">Sea mussel</name>
    <dbReference type="NCBI Taxonomy" id="42192"/>
    <lineage>
        <taxon>Eukaryota</taxon>
        <taxon>Metazoa</taxon>
        <taxon>Spiralia</taxon>
        <taxon>Lophotrochozoa</taxon>
        <taxon>Mollusca</taxon>
        <taxon>Bivalvia</taxon>
        <taxon>Autobranchia</taxon>
        <taxon>Pteriomorphia</taxon>
        <taxon>Mytilida</taxon>
        <taxon>Mytiloidea</taxon>
        <taxon>Mytilidae</taxon>
        <taxon>Mytilinae</taxon>
        <taxon>Mytilus</taxon>
    </lineage>
</organism>
<dbReference type="Proteomes" id="UP000507470">
    <property type="component" value="Unassembled WGS sequence"/>
</dbReference>
<dbReference type="AlphaFoldDB" id="A0A6J8ERG1"/>
<name>A0A6J8ERG1_MYTCO</name>
<evidence type="ECO:0000259" key="1">
    <source>
        <dbReference type="Pfam" id="PF00929"/>
    </source>
</evidence>
<dbReference type="InterPro" id="IPR013520">
    <property type="entry name" value="Ribonucl_H"/>
</dbReference>
<dbReference type="GO" id="GO:0003676">
    <property type="term" value="F:nucleic acid binding"/>
    <property type="evidence" value="ECO:0007669"/>
    <property type="project" value="InterPro"/>
</dbReference>
<dbReference type="Pfam" id="PF00929">
    <property type="entry name" value="RNase_T"/>
    <property type="match status" value="1"/>
</dbReference>